<evidence type="ECO:0000256" key="1">
    <source>
        <dbReference type="SAM" id="Phobius"/>
    </source>
</evidence>
<dbReference type="Proteomes" id="UP000275078">
    <property type="component" value="Unassembled WGS sequence"/>
</dbReference>
<feature type="transmembrane region" description="Helical" evidence="1">
    <location>
        <begin position="276"/>
        <end position="295"/>
    </location>
</feature>
<feature type="transmembrane region" description="Helical" evidence="1">
    <location>
        <begin position="184"/>
        <end position="207"/>
    </location>
</feature>
<sequence>MKARLNYLSSPDVPSKDSLDAVQVGWLDHFIFALAPLGILTAVVSAIRVGGPGWLRAIVGRARENVTTVELELMSSTSEEVCELWNGTGVVRTAGKPEVKEIVCFLVIRVIETNSDTRMRGSLYERAPNISLNLHGGTNPSEQWFATIFGFFLQFGVLVFSGFTAYHPRFRTRLTVEGNVVANFAFPLMATGTTMMTVGLILCSAVVDHGSHEGELSFLDPKSRTEIKAARILWLQRKHEVGDQRFSTYAMFARNKQRDEMLSRILLSRRAKPDQLDATVGALCSLIGFLLQLIAIRQLHWSTSIAHLTALILMSLIRAWLRRGLIITPSAAQVPDEHELDWLALRIGGSAIGTTRL</sequence>
<keyword evidence="1" id="KW-0472">Membrane</keyword>
<dbReference type="OrthoDB" id="194358at2759"/>
<feature type="transmembrane region" description="Helical" evidence="1">
    <location>
        <begin position="30"/>
        <end position="51"/>
    </location>
</feature>
<dbReference type="AlphaFoldDB" id="A0A3N4HVQ9"/>
<keyword evidence="1" id="KW-0812">Transmembrane</keyword>
<feature type="transmembrane region" description="Helical" evidence="1">
    <location>
        <begin position="301"/>
        <end position="321"/>
    </location>
</feature>
<reference evidence="2 3" key="1">
    <citation type="journal article" date="2018" name="Nat. Ecol. Evol.">
        <title>Pezizomycetes genomes reveal the molecular basis of ectomycorrhizal truffle lifestyle.</title>
        <authorList>
            <person name="Murat C."/>
            <person name="Payen T."/>
            <person name="Noel B."/>
            <person name="Kuo A."/>
            <person name="Morin E."/>
            <person name="Chen J."/>
            <person name="Kohler A."/>
            <person name="Krizsan K."/>
            <person name="Balestrini R."/>
            <person name="Da Silva C."/>
            <person name="Montanini B."/>
            <person name="Hainaut M."/>
            <person name="Levati E."/>
            <person name="Barry K.W."/>
            <person name="Belfiori B."/>
            <person name="Cichocki N."/>
            <person name="Clum A."/>
            <person name="Dockter R.B."/>
            <person name="Fauchery L."/>
            <person name="Guy J."/>
            <person name="Iotti M."/>
            <person name="Le Tacon F."/>
            <person name="Lindquist E.A."/>
            <person name="Lipzen A."/>
            <person name="Malagnac F."/>
            <person name="Mello A."/>
            <person name="Molinier V."/>
            <person name="Miyauchi S."/>
            <person name="Poulain J."/>
            <person name="Riccioni C."/>
            <person name="Rubini A."/>
            <person name="Sitrit Y."/>
            <person name="Splivallo R."/>
            <person name="Traeger S."/>
            <person name="Wang M."/>
            <person name="Zifcakova L."/>
            <person name="Wipf D."/>
            <person name="Zambonelli A."/>
            <person name="Paolocci F."/>
            <person name="Nowrousian M."/>
            <person name="Ottonello S."/>
            <person name="Baldrian P."/>
            <person name="Spatafora J.W."/>
            <person name="Henrissat B."/>
            <person name="Nagy L.G."/>
            <person name="Aury J.M."/>
            <person name="Wincker P."/>
            <person name="Grigoriev I.V."/>
            <person name="Bonfante P."/>
            <person name="Martin F.M."/>
        </authorList>
    </citation>
    <scope>NUCLEOTIDE SEQUENCE [LARGE SCALE GENOMIC DNA]</scope>
    <source>
        <strain evidence="2 3">RN42</strain>
    </source>
</reference>
<dbReference type="EMBL" id="ML119718">
    <property type="protein sequence ID" value="RPA77953.1"/>
    <property type="molecule type" value="Genomic_DNA"/>
</dbReference>
<organism evidence="2 3">
    <name type="scientific">Ascobolus immersus RN42</name>
    <dbReference type="NCBI Taxonomy" id="1160509"/>
    <lineage>
        <taxon>Eukaryota</taxon>
        <taxon>Fungi</taxon>
        <taxon>Dikarya</taxon>
        <taxon>Ascomycota</taxon>
        <taxon>Pezizomycotina</taxon>
        <taxon>Pezizomycetes</taxon>
        <taxon>Pezizales</taxon>
        <taxon>Ascobolaceae</taxon>
        <taxon>Ascobolus</taxon>
    </lineage>
</organism>
<gene>
    <name evidence="2" type="ORF">BJ508DRAFT_319010</name>
</gene>
<protein>
    <submittedName>
        <fullName evidence="2">Uncharacterized protein</fullName>
    </submittedName>
</protein>
<dbReference type="STRING" id="1160509.A0A3N4HVQ9"/>
<keyword evidence="3" id="KW-1185">Reference proteome</keyword>
<evidence type="ECO:0000313" key="2">
    <source>
        <dbReference type="EMBL" id="RPA77953.1"/>
    </source>
</evidence>
<keyword evidence="1" id="KW-1133">Transmembrane helix</keyword>
<evidence type="ECO:0000313" key="3">
    <source>
        <dbReference type="Proteomes" id="UP000275078"/>
    </source>
</evidence>
<accession>A0A3N4HVQ9</accession>
<proteinExistence type="predicted"/>
<feature type="transmembrane region" description="Helical" evidence="1">
    <location>
        <begin position="144"/>
        <end position="164"/>
    </location>
</feature>
<name>A0A3N4HVQ9_ASCIM</name>